<dbReference type="GO" id="GO:0005886">
    <property type="term" value="C:plasma membrane"/>
    <property type="evidence" value="ECO:0007669"/>
    <property type="project" value="TreeGrafter"/>
</dbReference>
<keyword evidence="4" id="KW-1015">Disulfide bond</keyword>
<dbReference type="GO" id="GO:0005615">
    <property type="term" value="C:extracellular space"/>
    <property type="evidence" value="ECO:0007669"/>
    <property type="project" value="TreeGrafter"/>
</dbReference>
<dbReference type="GO" id="GO:0006581">
    <property type="term" value="P:acetylcholine catabolic process"/>
    <property type="evidence" value="ECO:0007669"/>
    <property type="project" value="TreeGrafter"/>
</dbReference>
<keyword evidence="7" id="KW-1185">Reference proteome</keyword>
<gene>
    <name evidence="6" type="ORF">DICVIV_11169</name>
</gene>
<dbReference type="PRINTS" id="PR00878">
    <property type="entry name" value="CHOLNESTRASE"/>
</dbReference>
<dbReference type="InterPro" id="IPR050654">
    <property type="entry name" value="AChE-related_enzymes"/>
</dbReference>
<dbReference type="GO" id="GO:0019695">
    <property type="term" value="P:choline metabolic process"/>
    <property type="evidence" value="ECO:0007669"/>
    <property type="project" value="TreeGrafter"/>
</dbReference>
<dbReference type="InterPro" id="IPR000997">
    <property type="entry name" value="Cholinesterase"/>
</dbReference>
<keyword evidence="2" id="KW-0719">Serine esterase</keyword>
<dbReference type="OrthoDB" id="408631at2759"/>
<proteinExistence type="inferred from homology"/>
<dbReference type="PANTHER" id="PTHR43918:SF15">
    <property type="entry name" value="CARBOXYLIC ESTER HYDROLASE"/>
    <property type="match status" value="1"/>
</dbReference>
<evidence type="ECO:0000313" key="6">
    <source>
        <dbReference type="EMBL" id="KJH42838.1"/>
    </source>
</evidence>
<dbReference type="PANTHER" id="PTHR43918">
    <property type="entry name" value="ACETYLCHOLINESTERASE"/>
    <property type="match status" value="1"/>
</dbReference>
<reference evidence="7" key="2">
    <citation type="journal article" date="2016" name="Sci. Rep.">
        <title>Dictyocaulus viviparus genome, variome and transcriptome elucidate lungworm biology and support future intervention.</title>
        <authorList>
            <person name="McNulty S.N."/>
            <person name="Strube C."/>
            <person name="Rosa B.A."/>
            <person name="Martin J.C."/>
            <person name="Tyagi R."/>
            <person name="Choi Y.J."/>
            <person name="Wang Q."/>
            <person name="Hallsworth Pepin K."/>
            <person name="Zhang X."/>
            <person name="Ozersky P."/>
            <person name="Wilson R.K."/>
            <person name="Sternberg P.W."/>
            <person name="Gasser R.B."/>
            <person name="Mitreva M."/>
        </authorList>
    </citation>
    <scope>NUCLEOTIDE SEQUENCE [LARGE SCALE GENOMIC DNA]</scope>
    <source>
        <strain evidence="7">HannoverDv2000</strain>
    </source>
</reference>
<sequence length="177" mass="20752">MKQFMPYFEGSIGSKETLITKYKDLFRTRKTAGEKLRDGVGRFLGDLFFTCDLIDLADIFSRKSSKQVFLYHFNVREKLRDGVGRFLGDLFFTCDLIDLADIFSRKSSKQVFLYHFNVRSSANRWPKWMGVVHGYEIEYMFGQPIFNSSFYAKELINEEKKISDYLMKMWANSAKSG</sequence>
<name>A0A0D8XE13_DICVI</name>
<dbReference type="Pfam" id="PF00135">
    <property type="entry name" value="COesterase"/>
    <property type="match status" value="1"/>
</dbReference>
<evidence type="ECO:0000256" key="4">
    <source>
        <dbReference type="ARBA" id="ARBA00023157"/>
    </source>
</evidence>
<organism evidence="6 7">
    <name type="scientific">Dictyocaulus viviparus</name>
    <name type="common">Bovine lungworm</name>
    <dbReference type="NCBI Taxonomy" id="29172"/>
    <lineage>
        <taxon>Eukaryota</taxon>
        <taxon>Metazoa</taxon>
        <taxon>Ecdysozoa</taxon>
        <taxon>Nematoda</taxon>
        <taxon>Chromadorea</taxon>
        <taxon>Rhabditida</taxon>
        <taxon>Rhabditina</taxon>
        <taxon>Rhabditomorpha</taxon>
        <taxon>Strongyloidea</taxon>
        <taxon>Metastrongylidae</taxon>
        <taxon>Dictyocaulus</taxon>
    </lineage>
</organism>
<dbReference type="Gene3D" id="3.40.50.1820">
    <property type="entry name" value="alpha/beta hydrolase"/>
    <property type="match status" value="2"/>
</dbReference>
<evidence type="ECO:0000313" key="7">
    <source>
        <dbReference type="Proteomes" id="UP000053766"/>
    </source>
</evidence>
<evidence type="ECO:0000256" key="1">
    <source>
        <dbReference type="ARBA" id="ARBA00005964"/>
    </source>
</evidence>
<dbReference type="SUPFAM" id="SSF53474">
    <property type="entry name" value="alpha/beta-Hydrolases"/>
    <property type="match status" value="1"/>
</dbReference>
<dbReference type="InterPro" id="IPR029058">
    <property type="entry name" value="AB_hydrolase_fold"/>
</dbReference>
<dbReference type="STRING" id="29172.A0A0D8XE13"/>
<feature type="domain" description="Carboxylesterase type B" evidence="5">
    <location>
        <begin position="77"/>
        <end position="177"/>
    </location>
</feature>
<keyword evidence="3" id="KW-0378">Hydrolase</keyword>
<protein>
    <recommendedName>
        <fullName evidence="5">Carboxylesterase type B domain-containing protein</fullName>
    </recommendedName>
</protein>
<reference evidence="6 7" key="1">
    <citation type="submission" date="2013-11" db="EMBL/GenBank/DDBJ databases">
        <title>Draft genome of the bovine lungworm Dictyocaulus viviparus.</title>
        <authorList>
            <person name="Mitreva M."/>
        </authorList>
    </citation>
    <scope>NUCLEOTIDE SEQUENCE [LARGE SCALE GENOMIC DNA]</scope>
    <source>
        <strain evidence="6 7">HannoverDv2000</strain>
    </source>
</reference>
<dbReference type="Proteomes" id="UP000053766">
    <property type="component" value="Unassembled WGS sequence"/>
</dbReference>
<dbReference type="InterPro" id="IPR002018">
    <property type="entry name" value="CarbesteraseB"/>
</dbReference>
<evidence type="ECO:0000256" key="3">
    <source>
        <dbReference type="ARBA" id="ARBA00022801"/>
    </source>
</evidence>
<accession>A0A0D8XE13</accession>
<evidence type="ECO:0000256" key="2">
    <source>
        <dbReference type="ARBA" id="ARBA00022487"/>
    </source>
</evidence>
<comment type="similarity">
    <text evidence="1">Belongs to the type-B carboxylesterase/lipase family.</text>
</comment>
<dbReference type="AlphaFoldDB" id="A0A0D8XE13"/>
<dbReference type="GO" id="GO:0003990">
    <property type="term" value="F:acetylcholinesterase activity"/>
    <property type="evidence" value="ECO:0007669"/>
    <property type="project" value="TreeGrafter"/>
</dbReference>
<evidence type="ECO:0000259" key="5">
    <source>
        <dbReference type="Pfam" id="PF00135"/>
    </source>
</evidence>
<dbReference type="EMBL" id="KN716619">
    <property type="protein sequence ID" value="KJH42838.1"/>
    <property type="molecule type" value="Genomic_DNA"/>
</dbReference>